<keyword evidence="3" id="KW-1185">Reference proteome</keyword>
<dbReference type="EMBL" id="VIVR01000001">
    <property type="protein sequence ID" value="TWE18333.1"/>
    <property type="molecule type" value="Genomic_DNA"/>
</dbReference>
<evidence type="ECO:0000256" key="1">
    <source>
        <dbReference type="SAM" id="MobiDB-lite"/>
    </source>
</evidence>
<accession>A0A561ERU6</accession>
<dbReference type="Proteomes" id="UP000318416">
    <property type="component" value="Unassembled WGS sequence"/>
</dbReference>
<feature type="compositionally biased region" description="Low complexity" evidence="1">
    <location>
        <begin position="181"/>
        <end position="192"/>
    </location>
</feature>
<gene>
    <name evidence="2" type="ORF">FB465_3400</name>
</gene>
<name>A0A561ERU6_9ACTN</name>
<comment type="caution">
    <text evidence="2">The sequence shown here is derived from an EMBL/GenBank/DDBJ whole genome shotgun (WGS) entry which is preliminary data.</text>
</comment>
<reference evidence="2 3" key="1">
    <citation type="submission" date="2019-06" db="EMBL/GenBank/DDBJ databases">
        <title>Sequencing the genomes of 1000 actinobacteria strains.</title>
        <authorList>
            <person name="Klenk H.-P."/>
        </authorList>
    </citation>
    <scope>NUCLEOTIDE SEQUENCE [LARGE SCALE GENOMIC DNA]</scope>
    <source>
        <strain evidence="2 3">DSM 41649</strain>
    </source>
</reference>
<evidence type="ECO:0000313" key="2">
    <source>
        <dbReference type="EMBL" id="TWE18333.1"/>
    </source>
</evidence>
<protein>
    <submittedName>
        <fullName evidence="2">Uncharacterized protein</fullName>
    </submittedName>
</protein>
<organism evidence="2 3">
    <name type="scientific">Kitasatospora atroaurantiaca</name>
    <dbReference type="NCBI Taxonomy" id="285545"/>
    <lineage>
        <taxon>Bacteria</taxon>
        <taxon>Bacillati</taxon>
        <taxon>Actinomycetota</taxon>
        <taxon>Actinomycetes</taxon>
        <taxon>Kitasatosporales</taxon>
        <taxon>Streptomycetaceae</taxon>
        <taxon>Kitasatospora</taxon>
    </lineage>
</organism>
<feature type="compositionally biased region" description="Basic residues" evidence="1">
    <location>
        <begin position="169"/>
        <end position="180"/>
    </location>
</feature>
<sequence length="192" mass="20685">MANQVTVPIEPDGTVRLFNHNGSVHVIADVQAYYGDNMWATNPFLTTTPTRVLDTRAGSGGQIGPDGTVRVKVRGVAGVPDTARAVLVNVTATGPSAGGFLTAYASGDKRPATSVVNFTSGATVPNLAWVPIGVRRLHRALQPQRVRRRRRRPPGLRGRRVLARLIRPTHPHGPRARRAHAPVVRAPGPRRC</sequence>
<evidence type="ECO:0000313" key="3">
    <source>
        <dbReference type="Proteomes" id="UP000318416"/>
    </source>
</evidence>
<feature type="region of interest" description="Disordered" evidence="1">
    <location>
        <begin position="169"/>
        <end position="192"/>
    </location>
</feature>
<dbReference type="AlphaFoldDB" id="A0A561ERU6"/>
<dbReference type="RefSeq" id="WP_145791566.1">
    <property type="nucleotide sequence ID" value="NZ_BAAABR010000006.1"/>
</dbReference>
<proteinExistence type="predicted"/>